<gene>
    <name evidence="5" type="ORF">D9V29_09050</name>
</gene>
<name>A0A3L6ZWI3_9MICO</name>
<dbReference type="OrthoDB" id="1099523at2"/>
<sequence length="436" mass="44140">MEIDGTGCSPELGVSFQGGSSTLGCTRKPGPAATRPPPTRTSAFLTTEKSAAIRMLAAGSRMPPEIFVMSDETSRKPDTASGSDSTPDTPEALPTRRSLRNARSAAATGVSETVEVIPAAGTPDEPAIVVEIEAAANPVAPELPAPEIPVAAPAPTRARLAARVAATPPTTSARSVSRPSRWKSIRSMLIVAIAVPGIFGTVALPAYAFTSEDSAAIAPIHDTGAQSLTVANWSRPALARDGYSATSAEELRAAEAAKAAAEAAKQAAKLAAGRGGSSGAYVYNANDTDLSAFLATRSSTWIKPLNAGISSHYGPRGLICNGAGCSNSFHDGVDFGAGCGTPIKAVSAGRVTFTGSGGAYGQRVIVDHGGGVESIYGHVQSGSFKVSVGQLVEAGTVVASVGATGVVSGCHLDLKIRLGGNFTNPVPYMAARGVNL</sequence>
<evidence type="ECO:0000256" key="2">
    <source>
        <dbReference type="SAM" id="MobiDB-lite"/>
    </source>
</evidence>
<dbReference type="Gene3D" id="2.70.70.10">
    <property type="entry name" value="Glucose Permease (Domain IIA)"/>
    <property type="match status" value="1"/>
</dbReference>
<dbReference type="InterPro" id="IPR050570">
    <property type="entry name" value="Cell_wall_metabolism_enzyme"/>
</dbReference>
<evidence type="ECO:0000313" key="5">
    <source>
        <dbReference type="EMBL" id="RLP71472.1"/>
    </source>
</evidence>
<dbReference type="Pfam" id="PF01551">
    <property type="entry name" value="Peptidase_M23"/>
    <property type="match status" value="1"/>
</dbReference>
<dbReference type="PANTHER" id="PTHR21666:SF289">
    <property type="entry name" value="L-ALA--D-GLU ENDOPEPTIDASE"/>
    <property type="match status" value="1"/>
</dbReference>
<dbReference type="PANTHER" id="PTHR21666">
    <property type="entry name" value="PEPTIDASE-RELATED"/>
    <property type="match status" value="1"/>
</dbReference>
<accession>A0A3L6ZWI3</accession>
<keyword evidence="3" id="KW-0472">Membrane</keyword>
<feature type="domain" description="M23ase beta-sheet core" evidence="4">
    <location>
        <begin position="329"/>
        <end position="425"/>
    </location>
</feature>
<dbReference type="GO" id="GO:0004222">
    <property type="term" value="F:metalloendopeptidase activity"/>
    <property type="evidence" value="ECO:0007669"/>
    <property type="project" value="TreeGrafter"/>
</dbReference>
<evidence type="ECO:0000256" key="1">
    <source>
        <dbReference type="ARBA" id="ARBA00022729"/>
    </source>
</evidence>
<keyword evidence="6" id="KW-1185">Reference proteome</keyword>
<reference evidence="5 6" key="1">
    <citation type="submission" date="2018-10" db="EMBL/GenBank/DDBJ databases">
        <authorList>
            <person name="Li J."/>
        </authorList>
    </citation>
    <scope>NUCLEOTIDE SEQUENCE [LARGE SCALE GENOMIC DNA]</scope>
    <source>
        <strain evidence="5 6">CCTCC AB209002</strain>
    </source>
</reference>
<dbReference type="EMBL" id="RCUV01000008">
    <property type="protein sequence ID" value="RLP71472.1"/>
    <property type="molecule type" value="Genomic_DNA"/>
</dbReference>
<dbReference type="InterPro" id="IPR011055">
    <property type="entry name" value="Dup_hybrid_motif"/>
</dbReference>
<evidence type="ECO:0000313" key="6">
    <source>
        <dbReference type="Proteomes" id="UP000270299"/>
    </source>
</evidence>
<keyword evidence="3" id="KW-1133">Transmembrane helix</keyword>
<protein>
    <recommendedName>
        <fullName evidence="4">M23ase beta-sheet core domain-containing protein</fullName>
    </recommendedName>
</protein>
<feature type="region of interest" description="Disordered" evidence="2">
    <location>
        <begin position="1"/>
        <end position="47"/>
    </location>
</feature>
<keyword evidence="3" id="KW-0812">Transmembrane</keyword>
<dbReference type="AlphaFoldDB" id="A0A3L6ZWI3"/>
<comment type="caution">
    <text evidence="5">The sequence shown here is derived from an EMBL/GenBank/DDBJ whole genome shotgun (WGS) entry which is preliminary data.</text>
</comment>
<dbReference type="InterPro" id="IPR016047">
    <property type="entry name" value="M23ase_b-sheet_dom"/>
</dbReference>
<dbReference type="SUPFAM" id="SSF51261">
    <property type="entry name" value="Duplicated hybrid motif"/>
    <property type="match status" value="1"/>
</dbReference>
<keyword evidence="1" id="KW-0732">Signal</keyword>
<proteinExistence type="predicted"/>
<feature type="region of interest" description="Disordered" evidence="2">
    <location>
        <begin position="63"/>
        <end position="110"/>
    </location>
</feature>
<dbReference type="CDD" id="cd12797">
    <property type="entry name" value="M23_peptidase"/>
    <property type="match status" value="1"/>
</dbReference>
<feature type="transmembrane region" description="Helical" evidence="3">
    <location>
        <begin position="188"/>
        <end position="209"/>
    </location>
</feature>
<organism evidence="5 6">
    <name type="scientific">Mycetocola manganoxydans</name>
    <dbReference type="NCBI Taxonomy" id="699879"/>
    <lineage>
        <taxon>Bacteria</taxon>
        <taxon>Bacillati</taxon>
        <taxon>Actinomycetota</taxon>
        <taxon>Actinomycetes</taxon>
        <taxon>Micrococcales</taxon>
        <taxon>Microbacteriaceae</taxon>
        <taxon>Mycetocola</taxon>
    </lineage>
</organism>
<evidence type="ECO:0000256" key="3">
    <source>
        <dbReference type="SAM" id="Phobius"/>
    </source>
</evidence>
<evidence type="ECO:0000259" key="4">
    <source>
        <dbReference type="Pfam" id="PF01551"/>
    </source>
</evidence>
<dbReference type="Proteomes" id="UP000270299">
    <property type="component" value="Unassembled WGS sequence"/>
</dbReference>